<evidence type="ECO:0008006" key="4">
    <source>
        <dbReference type="Google" id="ProtNLM"/>
    </source>
</evidence>
<dbReference type="SUPFAM" id="SSF51905">
    <property type="entry name" value="FAD/NAD(P)-binding domain"/>
    <property type="match status" value="1"/>
</dbReference>
<dbReference type="EMBL" id="KK103388">
    <property type="protein sequence ID" value="KIY95670.1"/>
    <property type="molecule type" value="Genomic_DNA"/>
</dbReference>
<name>A0A0D2MLI0_9CHLO</name>
<feature type="non-terminal residue" evidence="2">
    <location>
        <position position="440"/>
    </location>
</feature>
<organism evidence="2 3">
    <name type="scientific">Monoraphidium neglectum</name>
    <dbReference type="NCBI Taxonomy" id="145388"/>
    <lineage>
        <taxon>Eukaryota</taxon>
        <taxon>Viridiplantae</taxon>
        <taxon>Chlorophyta</taxon>
        <taxon>core chlorophytes</taxon>
        <taxon>Chlorophyceae</taxon>
        <taxon>CS clade</taxon>
        <taxon>Sphaeropleales</taxon>
        <taxon>Selenastraceae</taxon>
        <taxon>Monoraphidium</taxon>
    </lineage>
</organism>
<dbReference type="PANTHER" id="PTHR43734">
    <property type="entry name" value="PHYTOENE DESATURASE"/>
    <property type="match status" value="1"/>
</dbReference>
<evidence type="ECO:0000256" key="1">
    <source>
        <dbReference type="SAM" id="MobiDB-lite"/>
    </source>
</evidence>
<proteinExistence type="predicted"/>
<dbReference type="AlphaFoldDB" id="A0A0D2MLI0"/>
<evidence type="ECO:0000313" key="3">
    <source>
        <dbReference type="Proteomes" id="UP000054498"/>
    </source>
</evidence>
<feature type="region of interest" description="Disordered" evidence="1">
    <location>
        <begin position="364"/>
        <end position="407"/>
    </location>
</feature>
<dbReference type="GeneID" id="25729639"/>
<dbReference type="OrthoDB" id="38045at2759"/>
<protein>
    <recommendedName>
        <fullName evidence="4">Amine oxidase domain-containing protein</fullName>
    </recommendedName>
</protein>
<keyword evidence="3" id="KW-1185">Reference proteome</keyword>
<dbReference type="RefSeq" id="XP_013894690.1">
    <property type="nucleotide sequence ID" value="XM_014039236.1"/>
</dbReference>
<dbReference type="Proteomes" id="UP000054498">
    <property type="component" value="Unassembled WGS sequence"/>
</dbReference>
<gene>
    <name evidence="2" type="ORF">MNEG_12291</name>
</gene>
<dbReference type="STRING" id="145388.A0A0D2MLI0"/>
<feature type="compositionally biased region" description="Gly residues" evidence="1">
    <location>
        <begin position="388"/>
        <end position="407"/>
    </location>
</feature>
<evidence type="ECO:0000313" key="2">
    <source>
        <dbReference type="EMBL" id="KIY95670.1"/>
    </source>
</evidence>
<dbReference type="InterPro" id="IPR036188">
    <property type="entry name" value="FAD/NAD-bd_sf"/>
</dbReference>
<dbReference type="KEGG" id="mng:MNEG_12291"/>
<reference evidence="2 3" key="1">
    <citation type="journal article" date="2013" name="BMC Genomics">
        <title>Reconstruction of the lipid metabolism for the microalga Monoraphidium neglectum from its genome sequence reveals characteristics suitable for biofuel production.</title>
        <authorList>
            <person name="Bogen C."/>
            <person name="Al-Dilaimi A."/>
            <person name="Albersmeier A."/>
            <person name="Wichmann J."/>
            <person name="Grundmann M."/>
            <person name="Rupp O."/>
            <person name="Lauersen K.J."/>
            <person name="Blifernez-Klassen O."/>
            <person name="Kalinowski J."/>
            <person name="Goesmann A."/>
            <person name="Mussgnug J.H."/>
            <person name="Kruse O."/>
        </authorList>
    </citation>
    <scope>NUCLEOTIDE SEQUENCE [LARGE SCALE GENOMIC DNA]</scope>
    <source>
        <strain evidence="2 3">SAG 48.87</strain>
    </source>
</reference>
<accession>A0A0D2MLI0</accession>
<dbReference type="Gene3D" id="3.50.50.60">
    <property type="entry name" value="FAD/NAD(P)-binding domain"/>
    <property type="match status" value="2"/>
</dbReference>
<feature type="region of interest" description="Disordered" evidence="1">
    <location>
        <begin position="117"/>
        <end position="141"/>
    </location>
</feature>
<sequence>METAACARAAQAEEAGGLACTDVTPEGFYFDMGGHVVFSHWDYFDQARVSGRLGGPLLDTALGPGPDAWNTHQRVSYVRVKGRWVAYPFQSNISALDKDDQVGAWVHGAVREPGGRVPGLRPVAGAGRGGAGDVGQAGGESPAPRQAAVACLAGLVEAKVADATAGGRPATFDDWIMRCMGRGIADLFMRPYNFKVWAVPTTQMQCEWLGERVATVDVGRAIANVVHGREDAGWGPNAVFRFPKRGGTGAMWRGVAALLPRERQLYKQRVTTIDKDTRTVSLASGGRIHYEKLLTTFPLDVTLTWLGRREWAEGLQHSSTHICWLYFPEPDCPFYRATVFSNYAEANCPAASVRLPTLCLGDGSEPSGAAAEEGATTAGVGRPDGSSGPSGGGCAAAGGVGGPGGEPGEAAGPYWSLMFEISESALKPVNQAAVRLGGGT</sequence>
<feature type="compositionally biased region" description="Low complexity" evidence="1">
    <location>
        <begin position="368"/>
        <end position="387"/>
    </location>
</feature>
<feature type="compositionally biased region" description="Gly residues" evidence="1">
    <location>
        <begin position="126"/>
        <end position="138"/>
    </location>
</feature>
<dbReference type="PANTHER" id="PTHR43734:SF4">
    <property type="entry name" value="AMINE OXIDASE DOMAIN-CONTAINING PROTEIN"/>
    <property type="match status" value="1"/>
</dbReference>